<dbReference type="AlphaFoldDB" id="A0A080WL50"/>
<keyword evidence="2" id="KW-1185">Reference proteome</keyword>
<dbReference type="Proteomes" id="UP000008864">
    <property type="component" value="Unassembled WGS sequence"/>
</dbReference>
<dbReference type="RefSeq" id="XP_047606241.1">
    <property type="nucleotide sequence ID" value="XM_047751136.1"/>
</dbReference>
<proteinExistence type="predicted"/>
<protein>
    <submittedName>
        <fullName evidence="1">Uncharacterized protein</fullName>
    </submittedName>
</protein>
<dbReference type="InParanoid" id="A0A080WL50"/>
<dbReference type="HOGENOM" id="CLU_2110687_0_0_1"/>
<organism evidence="1 2">
    <name type="scientific">Trichophyton rubrum (strain ATCC MYA-4607 / CBS 118892)</name>
    <name type="common">Athlete's foot fungus</name>
    <dbReference type="NCBI Taxonomy" id="559305"/>
    <lineage>
        <taxon>Eukaryota</taxon>
        <taxon>Fungi</taxon>
        <taxon>Dikarya</taxon>
        <taxon>Ascomycota</taxon>
        <taxon>Pezizomycotina</taxon>
        <taxon>Eurotiomycetes</taxon>
        <taxon>Eurotiomycetidae</taxon>
        <taxon>Onygenales</taxon>
        <taxon>Arthrodermataceae</taxon>
        <taxon>Trichophyton</taxon>
    </lineage>
</organism>
<evidence type="ECO:0000313" key="1">
    <source>
        <dbReference type="EMBL" id="KFL61542.1"/>
    </source>
</evidence>
<evidence type="ECO:0000313" key="2">
    <source>
        <dbReference type="Proteomes" id="UP000008864"/>
    </source>
</evidence>
<name>A0A080WL50_TRIRC</name>
<sequence>MQAYHEAGVNGDIPRDYKGKSAKFQVQTNAQLLNNLLERTRSLPNIPNPLRSGSTALLLGAVETIISAPPIACNCSPISPLPPSIYMWAPSSFANFSLSEPLDKATTRYPNLFAY</sequence>
<accession>A0A080WL50</accession>
<reference evidence="2" key="1">
    <citation type="journal article" date="2012" name="MBio">
        <title>Comparative genome analysis of Trichophyton rubrum and related dermatophytes reveals candidate genes involved in infection.</title>
        <authorList>
            <person name="Martinez D.A."/>
            <person name="Oliver B.G."/>
            <person name="Graeser Y."/>
            <person name="Goldberg J.M."/>
            <person name="Li W."/>
            <person name="Martinez-Rossi N.M."/>
            <person name="Monod M."/>
            <person name="Shelest E."/>
            <person name="Barton R.C."/>
            <person name="Birch E."/>
            <person name="Brakhage A.A."/>
            <person name="Chen Z."/>
            <person name="Gurr S.J."/>
            <person name="Heiman D."/>
            <person name="Heitman J."/>
            <person name="Kosti I."/>
            <person name="Rossi A."/>
            <person name="Saif S."/>
            <person name="Samalova M."/>
            <person name="Saunders C.W."/>
            <person name="Shea T."/>
            <person name="Summerbell R.C."/>
            <person name="Xu J."/>
            <person name="Young S."/>
            <person name="Zeng Q."/>
            <person name="Birren B.W."/>
            <person name="Cuomo C.A."/>
            <person name="White T.C."/>
        </authorList>
    </citation>
    <scope>NUCLEOTIDE SEQUENCE [LARGE SCALE GENOMIC DNA]</scope>
    <source>
        <strain evidence="2">ATCC MYA-4607 / CBS 118892</strain>
    </source>
</reference>
<dbReference type="EMBL" id="GG700651">
    <property type="protein sequence ID" value="KFL61542.1"/>
    <property type="molecule type" value="Genomic_DNA"/>
</dbReference>
<dbReference type="GeneID" id="71777410"/>
<gene>
    <name evidence="1" type="ORF">TERG_12131</name>
</gene>
<dbReference type="VEuPathDB" id="FungiDB:TERG_12131"/>